<feature type="compositionally biased region" description="Basic and acidic residues" evidence="2">
    <location>
        <begin position="881"/>
        <end position="898"/>
    </location>
</feature>
<dbReference type="Gene3D" id="3.30.565.10">
    <property type="entry name" value="Histidine kinase-like ATPase, C-terminal domain"/>
    <property type="match status" value="1"/>
</dbReference>
<dbReference type="InterPro" id="IPR029016">
    <property type="entry name" value="GAF-like_dom_sf"/>
</dbReference>
<proteinExistence type="predicted"/>
<evidence type="ECO:0000313" key="4">
    <source>
        <dbReference type="EMBL" id="MFI7871641.1"/>
    </source>
</evidence>
<dbReference type="PANTHER" id="PTHR43156:SF2">
    <property type="entry name" value="STAGE II SPORULATION PROTEIN E"/>
    <property type="match status" value="1"/>
</dbReference>
<dbReference type="Proteomes" id="UP001614264">
    <property type="component" value="Unassembled WGS sequence"/>
</dbReference>
<dbReference type="Gene3D" id="3.60.40.10">
    <property type="entry name" value="PPM-type phosphatase domain"/>
    <property type="match status" value="1"/>
</dbReference>
<dbReference type="SUPFAM" id="SSF55785">
    <property type="entry name" value="PYP-like sensor domain (PAS domain)"/>
    <property type="match status" value="1"/>
</dbReference>
<comment type="caution">
    <text evidence="4">The sequence shown here is derived from an EMBL/GenBank/DDBJ whole genome shotgun (WGS) entry which is preliminary data.</text>
</comment>
<dbReference type="InterPro" id="IPR013767">
    <property type="entry name" value="PAS_fold"/>
</dbReference>
<dbReference type="Gene3D" id="3.30.450.40">
    <property type="match status" value="1"/>
</dbReference>
<keyword evidence="5" id="KW-1185">Reference proteome</keyword>
<dbReference type="InterPro" id="IPR052016">
    <property type="entry name" value="Bact_Sigma-Reg"/>
</dbReference>
<dbReference type="SUPFAM" id="SSF81606">
    <property type="entry name" value="PP2C-like"/>
    <property type="match status" value="1"/>
</dbReference>
<dbReference type="SUPFAM" id="SSF55781">
    <property type="entry name" value="GAF domain-like"/>
    <property type="match status" value="1"/>
</dbReference>
<feature type="region of interest" description="Disordered" evidence="2">
    <location>
        <begin position="873"/>
        <end position="898"/>
    </location>
</feature>
<sequence length="898" mass="95522">MDCPDPPPAAVSRRFPDGPTSVVAARRFVRAALQGAASDLVGTAELLVSELVTNAVLHARTEVEVSVARLDGRVRVRVGDRRPGRGLVPQRLSPYAGTGQGLALVEKLASRYGADGGDAGKTVWFELWHDGPPPPSSGWETAVPPRPAEGTVTLVDVPTALEAACRQHRHVVLRELTLAASAGDLLGVAPEDLAAANDVNNVISAGVTAALEVPVPESGLRTLPLPLSPDAVPAVRALRRVLDLAEERAREERLLALPALPRGRAFQEWLFDEIAGQLTGAPPAAWTVVPREPEISSAELVPWDVGQVRASRMPTVAADEGNRIVAANGAAADLLGWGPDDLVGRRLTTLIPEHLRERHTAAFTSMLLTGRTRIVGRSVPLPALHRSGRLVPVRLYIQTQETADGRTVFVAQLVPRATTFLDGPRAPGRIREAATGEPDGGRSPGVPEAGARAAGARGGLSALDRLTLLAELGAQLNNTLDLDEGLQRAGRLLTERLADWCVVDLYTADARVDRACVVHRDPRALRPGAYEGALSEVSEESRGPLARVLRGAGPLLLTDAPQRGRAGSALDRSYVELFRELGAGSAVVAPLRARRRIFGALTLARAPGGRPFTEDDLTLVDDLVHSLALGVDNARLYQDTRSIAERLQRSLLPVLPEVEGLRLAARYAASSTTAQVGGDWYDSFVLPGGNTAVIIGDVTGHDLDAAIAMSQLRSMLRGIAVDREEPPAEVLRRLDLANHSLHREATGTCVYGLVKGPAHGPWELTHSSAGHLPPLLVTRDGRARYLDGGAGLLLGMDPDAARATAHDALPAHSTLLLYTDGLVERRDEPLDDALERLRRHAAELAHEPLDVFCDELLIGLGADSVDDIAVLAVRPTPPSSGRDREGPTGHDRDGPTEG</sequence>
<evidence type="ECO:0000313" key="5">
    <source>
        <dbReference type="Proteomes" id="UP001614264"/>
    </source>
</evidence>
<protein>
    <submittedName>
        <fullName evidence="4">SpoIIE family protein phosphatase</fullName>
    </submittedName>
</protein>
<dbReference type="InterPro" id="IPR003594">
    <property type="entry name" value="HATPase_dom"/>
</dbReference>
<dbReference type="InterPro" id="IPR036457">
    <property type="entry name" value="PPM-type-like_dom_sf"/>
</dbReference>
<evidence type="ECO:0000259" key="3">
    <source>
        <dbReference type="PROSITE" id="PS50112"/>
    </source>
</evidence>
<dbReference type="Pfam" id="PF13581">
    <property type="entry name" value="HATPase_c_2"/>
    <property type="match status" value="1"/>
</dbReference>
<dbReference type="SUPFAM" id="SSF55874">
    <property type="entry name" value="ATPase domain of HSP90 chaperone/DNA topoisomerase II/histidine kinase"/>
    <property type="match status" value="1"/>
</dbReference>
<dbReference type="SMART" id="SM00065">
    <property type="entry name" value="GAF"/>
    <property type="match status" value="1"/>
</dbReference>
<dbReference type="InterPro" id="IPR000014">
    <property type="entry name" value="PAS"/>
</dbReference>
<organism evidence="4 5">
    <name type="scientific">Streptomyces salinarius</name>
    <dbReference type="NCBI Taxonomy" id="2762598"/>
    <lineage>
        <taxon>Bacteria</taxon>
        <taxon>Bacillati</taxon>
        <taxon>Actinomycetota</taxon>
        <taxon>Actinomycetes</taxon>
        <taxon>Kitasatosporales</taxon>
        <taxon>Streptomycetaceae</taxon>
        <taxon>Streptomyces</taxon>
    </lineage>
</organism>
<dbReference type="InterPro" id="IPR001932">
    <property type="entry name" value="PPM-type_phosphatase-like_dom"/>
</dbReference>
<dbReference type="PROSITE" id="PS50112">
    <property type="entry name" value="PAS"/>
    <property type="match status" value="1"/>
</dbReference>
<dbReference type="Pfam" id="PF07228">
    <property type="entry name" value="SpoIIE"/>
    <property type="match status" value="1"/>
</dbReference>
<reference evidence="4 5" key="1">
    <citation type="submission" date="2024-07" db="EMBL/GenBank/DDBJ databases">
        <title>Whole genome sequencing of Prodigiosin pigment-producing Streptomyces salinarius isolated from rhizosphere soil of Arachis hypogaea.</title>
        <authorList>
            <person name="Vidhya A."/>
            <person name="Ramya S."/>
        </authorList>
    </citation>
    <scope>NUCLEOTIDE SEQUENCE [LARGE SCALE GENOMIC DNA]</scope>
    <source>
        <strain evidence="4 5">VRMG2420</strain>
    </source>
</reference>
<gene>
    <name evidence="4" type="ORF">AB4829_13730</name>
</gene>
<dbReference type="SMART" id="SM00331">
    <property type="entry name" value="PP2C_SIG"/>
    <property type="match status" value="1"/>
</dbReference>
<dbReference type="NCBIfam" id="TIGR00229">
    <property type="entry name" value="sensory_box"/>
    <property type="match status" value="1"/>
</dbReference>
<dbReference type="CDD" id="cd16936">
    <property type="entry name" value="HATPase_RsbW-like"/>
    <property type="match status" value="1"/>
</dbReference>
<dbReference type="EMBL" id="JBITPR010000036">
    <property type="protein sequence ID" value="MFI7871641.1"/>
    <property type="molecule type" value="Genomic_DNA"/>
</dbReference>
<dbReference type="CDD" id="cd00130">
    <property type="entry name" value="PAS"/>
    <property type="match status" value="1"/>
</dbReference>
<feature type="domain" description="PAS" evidence="3">
    <location>
        <begin position="314"/>
        <end position="353"/>
    </location>
</feature>
<evidence type="ECO:0000256" key="2">
    <source>
        <dbReference type="SAM" id="MobiDB-lite"/>
    </source>
</evidence>
<dbReference type="InterPro" id="IPR035965">
    <property type="entry name" value="PAS-like_dom_sf"/>
</dbReference>
<dbReference type="InterPro" id="IPR003018">
    <property type="entry name" value="GAF"/>
</dbReference>
<accession>A0ABW8BBX1</accession>
<keyword evidence="1" id="KW-0378">Hydrolase</keyword>
<feature type="region of interest" description="Disordered" evidence="2">
    <location>
        <begin position="424"/>
        <end position="452"/>
    </location>
</feature>
<dbReference type="Pfam" id="PF00989">
    <property type="entry name" value="PAS"/>
    <property type="match status" value="1"/>
</dbReference>
<evidence type="ECO:0000256" key="1">
    <source>
        <dbReference type="ARBA" id="ARBA00022801"/>
    </source>
</evidence>
<dbReference type="PANTHER" id="PTHR43156">
    <property type="entry name" value="STAGE II SPORULATION PROTEIN E-RELATED"/>
    <property type="match status" value="1"/>
</dbReference>
<dbReference type="RefSeq" id="WP_399592521.1">
    <property type="nucleotide sequence ID" value="NZ_JBITPR010000036.1"/>
</dbReference>
<dbReference type="Pfam" id="PF01590">
    <property type="entry name" value="GAF"/>
    <property type="match status" value="1"/>
</dbReference>
<dbReference type="SMART" id="SM00091">
    <property type="entry name" value="PAS"/>
    <property type="match status" value="1"/>
</dbReference>
<dbReference type="Gene3D" id="3.30.450.20">
    <property type="entry name" value="PAS domain"/>
    <property type="match status" value="1"/>
</dbReference>
<dbReference type="InterPro" id="IPR036890">
    <property type="entry name" value="HATPase_C_sf"/>
</dbReference>
<name>A0ABW8BBX1_9ACTN</name>